<reference evidence="2 3" key="1">
    <citation type="submission" date="2019-04" db="EMBL/GenBank/DDBJ databases">
        <authorList>
            <consortium name="DOE Joint Genome Institute"/>
            <person name="Mondo S."/>
            <person name="Kjaerbolling I."/>
            <person name="Vesth T."/>
            <person name="Frisvad J.C."/>
            <person name="Nybo J.L."/>
            <person name="Theobald S."/>
            <person name="Kildgaard S."/>
            <person name="Isbrandt T."/>
            <person name="Kuo A."/>
            <person name="Sato A."/>
            <person name="Lyhne E.K."/>
            <person name="Kogle M.E."/>
            <person name="Wiebenga A."/>
            <person name="Kun R.S."/>
            <person name="Lubbers R.J."/>
            <person name="Makela M.R."/>
            <person name="Barry K."/>
            <person name="Chovatia M."/>
            <person name="Clum A."/>
            <person name="Daum C."/>
            <person name="Haridas S."/>
            <person name="He G."/>
            <person name="LaButti K."/>
            <person name="Lipzen A."/>
            <person name="Riley R."/>
            <person name="Salamov A."/>
            <person name="Simmons B.A."/>
            <person name="Magnuson J.K."/>
            <person name="Henrissat B."/>
            <person name="Mortensen U.H."/>
            <person name="Larsen T.O."/>
            <person name="Devries R.P."/>
            <person name="Grigoriev I.V."/>
            <person name="Machida M."/>
            <person name="Baker S.E."/>
            <person name="Andersen M.R."/>
            <person name="Cantor M.N."/>
            <person name="Hua S.X."/>
        </authorList>
    </citation>
    <scope>NUCLEOTIDE SEQUENCE [LARGE SCALE GENOMIC DNA]</scope>
    <source>
        <strain evidence="2 3">CBS 117616</strain>
    </source>
</reference>
<keyword evidence="3" id="KW-1185">Reference proteome</keyword>
<keyword evidence="1" id="KW-0472">Membrane</keyword>
<gene>
    <name evidence="2" type="ORF">BDV36DRAFT_162891</name>
</gene>
<sequence>MNEEENRKQGEENAGFLAPCFETFALFLGLAMIVPRPFADPPAHKTSLVHYALGNTPCWAKKKNRCTLAGPTTNSLF</sequence>
<protein>
    <submittedName>
        <fullName evidence="2">Uncharacterized protein</fullName>
    </submittedName>
</protein>
<proteinExistence type="predicted"/>
<feature type="transmembrane region" description="Helical" evidence="1">
    <location>
        <begin position="16"/>
        <end position="35"/>
    </location>
</feature>
<evidence type="ECO:0000313" key="2">
    <source>
        <dbReference type="EMBL" id="KAE8418280.1"/>
    </source>
</evidence>
<keyword evidence="1" id="KW-1133">Transmembrane helix</keyword>
<keyword evidence="1" id="KW-0812">Transmembrane</keyword>
<dbReference type="EMBL" id="ML735728">
    <property type="protein sequence ID" value="KAE8418280.1"/>
    <property type="molecule type" value="Genomic_DNA"/>
</dbReference>
<accession>A0ABQ6WMK4</accession>
<evidence type="ECO:0000256" key="1">
    <source>
        <dbReference type="SAM" id="Phobius"/>
    </source>
</evidence>
<name>A0ABQ6WMK4_9EURO</name>
<dbReference type="Proteomes" id="UP000325395">
    <property type="component" value="Unassembled WGS sequence"/>
</dbReference>
<evidence type="ECO:0000313" key="3">
    <source>
        <dbReference type="Proteomes" id="UP000325395"/>
    </source>
</evidence>
<organism evidence="2 3">
    <name type="scientific">Aspergillus pseudocaelatus</name>
    <dbReference type="NCBI Taxonomy" id="1825620"/>
    <lineage>
        <taxon>Eukaryota</taxon>
        <taxon>Fungi</taxon>
        <taxon>Dikarya</taxon>
        <taxon>Ascomycota</taxon>
        <taxon>Pezizomycotina</taxon>
        <taxon>Eurotiomycetes</taxon>
        <taxon>Eurotiomycetidae</taxon>
        <taxon>Eurotiales</taxon>
        <taxon>Aspergillaceae</taxon>
        <taxon>Aspergillus</taxon>
        <taxon>Aspergillus subgen. Circumdati</taxon>
    </lineage>
</organism>